<proteinExistence type="predicted"/>
<dbReference type="AlphaFoldDB" id="X1AKD5"/>
<sequence length="46" mass="5331">MDKDGKIAVKEEHLEKLTKPFGEAINRYIPIYDLLNMNVDELLSLL</sequence>
<comment type="caution">
    <text evidence="1">The sequence shown here is derived from an EMBL/GenBank/DDBJ whole genome shotgun (WGS) entry which is preliminary data.</text>
</comment>
<feature type="non-terminal residue" evidence="1">
    <location>
        <position position="46"/>
    </location>
</feature>
<evidence type="ECO:0000313" key="1">
    <source>
        <dbReference type="EMBL" id="GAG70012.1"/>
    </source>
</evidence>
<accession>X1AKD5</accession>
<name>X1AKD5_9ZZZZ</name>
<organism evidence="1">
    <name type="scientific">marine sediment metagenome</name>
    <dbReference type="NCBI Taxonomy" id="412755"/>
    <lineage>
        <taxon>unclassified sequences</taxon>
        <taxon>metagenomes</taxon>
        <taxon>ecological metagenomes</taxon>
    </lineage>
</organism>
<dbReference type="EMBL" id="BART01000297">
    <property type="protein sequence ID" value="GAG70012.1"/>
    <property type="molecule type" value="Genomic_DNA"/>
</dbReference>
<protein>
    <submittedName>
        <fullName evidence="1">Uncharacterized protein</fullName>
    </submittedName>
</protein>
<gene>
    <name evidence="1" type="ORF">S01H4_01593</name>
</gene>
<reference evidence="1" key="1">
    <citation type="journal article" date="2014" name="Front. Microbiol.">
        <title>High frequency of phylogenetically diverse reductive dehalogenase-homologous genes in deep subseafloor sedimentary metagenomes.</title>
        <authorList>
            <person name="Kawai M."/>
            <person name="Futagami T."/>
            <person name="Toyoda A."/>
            <person name="Takaki Y."/>
            <person name="Nishi S."/>
            <person name="Hori S."/>
            <person name="Arai W."/>
            <person name="Tsubouchi T."/>
            <person name="Morono Y."/>
            <person name="Uchiyama I."/>
            <person name="Ito T."/>
            <person name="Fujiyama A."/>
            <person name="Inagaki F."/>
            <person name="Takami H."/>
        </authorList>
    </citation>
    <scope>NUCLEOTIDE SEQUENCE</scope>
    <source>
        <strain evidence="1">Expedition CK06-06</strain>
    </source>
</reference>